<evidence type="ECO:0000313" key="5">
    <source>
        <dbReference type="EMBL" id="CAB4215805.1"/>
    </source>
</evidence>
<proteinExistence type="predicted"/>
<evidence type="ECO:0000313" key="1">
    <source>
        <dbReference type="EMBL" id="CAB4173910.1"/>
    </source>
</evidence>
<sequence length="92" mass="10104">MAHTYISLEVGPGARIEPHDNPSFSAPYRVVTLLVEDMTLHLGSRTDRGVVLVANRLIAALIELREAAQGRLTAEELRLDHESTIAREDSNG</sequence>
<dbReference type="EMBL" id="LR796913">
    <property type="protein sequence ID" value="CAB4173910.1"/>
    <property type="molecule type" value="Genomic_DNA"/>
</dbReference>
<dbReference type="EMBL" id="LR797134">
    <property type="protein sequence ID" value="CAB4189426.1"/>
    <property type="molecule type" value="Genomic_DNA"/>
</dbReference>
<dbReference type="EMBL" id="LR797191">
    <property type="protein sequence ID" value="CAB4192384.1"/>
    <property type="molecule type" value="Genomic_DNA"/>
</dbReference>
<protein>
    <submittedName>
        <fullName evidence="2">Uncharacterized protein</fullName>
    </submittedName>
</protein>
<dbReference type="EMBL" id="LR796973">
    <property type="protein sequence ID" value="CAB4178788.1"/>
    <property type="molecule type" value="Genomic_DNA"/>
</dbReference>
<gene>
    <name evidence="2" type="ORF">UFOVP1028_5</name>
    <name evidence="3" type="ORF">UFOVP1187_14</name>
    <name evidence="4" type="ORF">UFOVP1235_31</name>
    <name evidence="5" type="ORF">UFOVP1488_14</name>
    <name evidence="1" type="ORF">UFOVP960_16</name>
</gene>
<evidence type="ECO:0000313" key="2">
    <source>
        <dbReference type="EMBL" id="CAB4178788.1"/>
    </source>
</evidence>
<dbReference type="EMBL" id="LR797432">
    <property type="protein sequence ID" value="CAB4215805.1"/>
    <property type="molecule type" value="Genomic_DNA"/>
</dbReference>
<reference evidence="2" key="1">
    <citation type="submission" date="2020-05" db="EMBL/GenBank/DDBJ databases">
        <authorList>
            <person name="Chiriac C."/>
            <person name="Salcher M."/>
            <person name="Ghai R."/>
            <person name="Kavagutti S V."/>
        </authorList>
    </citation>
    <scope>NUCLEOTIDE SEQUENCE</scope>
</reference>
<accession>A0A6J5QBJ9</accession>
<evidence type="ECO:0000313" key="4">
    <source>
        <dbReference type="EMBL" id="CAB4192384.1"/>
    </source>
</evidence>
<name>A0A6J5QBJ9_9CAUD</name>
<evidence type="ECO:0000313" key="3">
    <source>
        <dbReference type="EMBL" id="CAB4189426.1"/>
    </source>
</evidence>
<organism evidence="2">
    <name type="scientific">uncultured Caudovirales phage</name>
    <dbReference type="NCBI Taxonomy" id="2100421"/>
    <lineage>
        <taxon>Viruses</taxon>
        <taxon>Duplodnaviria</taxon>
        <taxon>Heunggongvirae</taxon>
        <taxon>Uroviricota</taxon>
        <taxon>Caudoviricetes</taxon>
        <taxon>Peduoviridae</taxon>
        <taxon>Maltschvirus</taxon>
        <taxon>Maltschvirus maltsch</taxon>
    </lineage>
</organism>